<sequence length="129" mass="13798">MFEAILHCAGGWMLQFWNGGKCLVAVSPDGANKSLELERGWPFGIGCSGSVAGEENLRFSLAVADESSWLEQQLDLKHLTAGSLEQHVTVLLLPSRPACCEHGLLGAMQLIDAVHVCSCGVVSWEDGSD</sequence>
<keyword evidence="2" id="KW-1185">Reference proteome</keyword>
<proteinExistence type="predicted"/>
<dbReference type="EMBL" id="HG713342">
    <property type="protein sequence ID" value="CDJ53468.1"/>
    <property type="molecule type" value="Genomic_DNA"/>
</dbReference>
<organism evidence="1 2">
    <name type="scientific">Eimeria brunetti</name>
    <dbReference type="NCBI Taxonomy" id="51314"/>
    <lineage>
        <taxon>Eukaryota</taxon>
        <taxon>Sar</taxon>
        <taxon>Alveolata</taxon>
        <taxon>Apicomplexa</taxon>
        <taxon>Conoidasida</taxon>
        <taxon>Coccidia</taxon>
        <taxon>Eucoccidiorida</taxon>
        <taxon>Eimeriorina</taxon>
        <taxon>Eimeriidae</taxon>
        <taxon>Eimeria</taxon>
    </lineage>
</organism>
<dbReference type="Proteomes" id="UP000030750">
    <property type="component" value="Unassembled WGS sequence"/>
</dbReference>
<reference evidence="1" key="1">
    <citation type="submission" date="2013-10" db="EMBL/GenBank/DDBJ databases">
        <title>Genomic analysis of the causative agents of coccidiosis in chickens.</title>
        <authorList>
            <person name="Reid A.J."/>
            <person name="Blake D."/>
            <person name="Billington K."/>
            <person name="Browne H."/>
            <person name="Dunn M."/>
            <person name="Hung S."/>
            <person name="Kawahara F."/>
            <person name="Miranda-Saavedra D."/>
            <person name="Mourier T."/>
            <person name="Nagra H."/>
            <person name="Otto T.D."/>
            <person name="Rawlings N."/>
            <person name="Sanchez A."/>
            <person name="Sanders M."/>
            <person name="Subramaniam C."/>
            <person name="Tay Y."/>
            <person name="Dear P."/>
            <person name="Doerig C."/>
            <person name="Gruber A."/>
            <person name="Parkinson J."/>
            <person name="Shirley M."/>
            <person name="Wan K.L."/>
            <person name="Berriman M."/>
            <person name="Tomley F."/>
            <person name="Pain A."/>
        </authorList>
    </citation>
    <scope>NUCLEOTIDE SEQUENCE [LARGE SCALE GENOMIC DNA]</scope>
    <source>
        <strain evidence="1">Houghton</strain>
    </source>
</reference>
<accession>U6LW44</accession>
<dbReference type="AlphaFoldDB" id="U6LW44"/>
<name>U6LW44_9EIME</name>
<dbReference type="VEuPathDB" id="ToxoDB:EBH_0007590"/>
<evidence type="ECO:0000313" key="1">
    <source>
        <dbReference type="EMBL" id="CDJ53468.1"/>
    </source>
</evidence>
<gene>
    <name evidence="1" type="ORF">EBH_0007590</name>
</gene>
<reference evidence="1" key="2">
    <citation type="submission" date="2013-10" db="EMBL/GenBank/DDBJ databases">
        <authorList>
            <person name="Aslett M."/>
        </authorList>
    </citation>
    <scope>NUCLEOTIDE SEQUENCE [LARGE SCALE GENOMIC DNA]</scope>
    <source>
        <strain evidence="1">Houghton</strain>
    </source>
</reference>
<protein>
    <submittedName>
        <fullName evidence="1">Uncharacterized protein</fullName>
    </submittedName>
</protein>
<evidence type="ECO:0000313" key="2">
    <source>
        <dbReference type="Proteomes" id="UP000030750"/>
    </source>
</evidence>